<dbReference type="AlphaFoldDB" id="A0A1G9P555"/>
<dbReference type="PANTHER" id="PTHR11695">
    <property type="entry name" value="ALCOHOL DEHYDROGENASE RELATED"/>
    <property type="match status" value="1"/>
</dbReference>
<reference evidence="2 3" key="1">
    <citation type="submission" date="2016-10" db="EMBL/GenBank/DDBJ databases">
        <authorList>
            <person name="de Groot N.N."/>
        </authorList>
    </citation>
    <scope>NUCLEOTIDE SEQUENCE [LARGE SCALE GENOMIC DNA]</scope>
    <source>
        <strain evidence="2 3">DSM 25186</strain>
    </source>
</reference>
<evidence type="ECO:0000313" key="2">
    <source>
        <dbReference type="EMBL" id="SDL93357.1"/>
    </source>
</evidence>
<dbReference type="InterPro" id="IPR050700">
    <property type="entry name" value="YIM1/Zinc_Alcohol_DH_Fams"/>
</dbReference>
<dbReference type="EMBL" id="FNFO01000009">
    <property type="protein sequence ID" value="SDL93357.1"/>
    <property type="molecule type" value="Genomic_DNA"/>
</dbReference>
<keyword evidence="3" id="KW-1185">Reference proteome</keyword>
<dbReference type="SUPFAM" id="SSF50129">
    <property type="entry name" value="GroES-like"/>
    <property type="match status" value="1"/>
</dbReference>
<dbReference type="OrthoDB" id="648910at2"/>
<dbReference type="Gene3D" id="3.90.180.10">
    <property type="entry name" value="Medium-chain alcohol dehydrogenases, catalytic domain"/>
    <property type="match status" value="1"/>
</dbReference>
<proteinExistence type="predicted"/>
<evidence type="ECO:0000259" key="1">
    <source>
        <dbReference type="SMART" id="SM00829"/>
    </source>
</evidence>
<name>A0A1G9P555_9BACT</name>
<dbReference type="InterPro" id="IPR011032">
    <property type="entry name" value="GroES-like_sf"/>
</dbReference>
<dbReference type="Proteomes" id="UP000198510">
    <property type="component" value="Unassembled WGS sequence"/>
</dbReference>
<feature type="domain" description="Enoyl reductase (ER)" evidence="1">
    <location>
        <begin position="10"/>
        <end position="310"/>
    </location>
</feature>
<dbReference type="GO" id="GO:0016491">
    <property type="term" value="F:oxidoreductase activity"/>
    <property type="evidence" value="ECO:0007669"/>
    <property type="project" value="InterPro"/>
</dbReference>
<dbReference type="Pfam" id="PF08240">
    <property type="entry name" value="ADH_N"/>
    <property type="match status" value="1"/>
</dbReference>
<evidence type="ECO:0000313" key="3">
    <source>
        <dbReference type="Proteomes" id="UP000198510"/>
    </source>
</evidence>
<dbReference type="Pfam" id="PF13602">
    <property type="entry name" value="ADH_zinc_N_2"/>
    <property type="match status" value="1"/>
</dbReference>
<dbReference type="InterPro" id="IPR020843">
    <property type="entry name" value="ER"/>
</dbReference>
<protein>
    <submittedName>
        <fullName evidence="2">NADPH:quinone reductase</fullName>
    </submittedName>
</protein>
<dbReference type="InterPro" id="IPR013154">
    <property type="entry name" value="ADH-like_N"/>
</dbReference>
<dbReference type="CDD" id="cd05289">
    <property type="entry name" value="MDR_like_2"/>
    <property type="match status" value="1"/>
</dbReference>
<dbReference type="PANTHER" id="PTHR11695:SF294">
    <property type="entry name" value="RETICULON-4-INTERACTING PROTEIN 1, MITOCHONDRIAL"/>
    <property type="match status" value="1"/>
</dbReference>
<dbReference type="STRING" id="1075417.SAMN05421823_10971"/>
<accession>A0A1G9P555</accession>
<gene>
    <name evidence="2" type="ORF">SAMN05421823_10971</name>
</gene>
<dbReference type="Gene3D" id="3.40.50.720">
    <property type="entry name" value="NAD(P)-binding Rossmann-like Domain"/>
    <property type="match status" value="1"/>
</dbReference>
<dbReference type="RefSeq" id="WP_089685541.1">
    <property type="nucleotide sequence ID" value="NZ_FNFO01000009.1"/>
</dbReference>
<dbReference type="SUPFAM" id="SSF51735">
    <property type="entry name" value="NAD(P)-binding Rossmann-fold domains"/>
    <property type="match status" value="1"/>
</dbReference>
<sequence>MKAYVLTGLNRAEALRLQDLPVPELQAGEVLVKTMAIDINPVDSKTLQGKGQYPTLQNDAPIVLGWGLSGVVVQTSAEASAFQVGDEVFGLIRFPGHGRCYAEFVAVPVSDIARKPANCSHEQAAASTLATLMAYQALRVAAVRQGERVLIQGVAGGVGFPALQLAKHYGAYVIGTAAPKDIPFLLANGLDEAIDYTSADFEKETNNIDFVLDTLGGENVIKAFRILSANGRLITIPSGTGDTWKDLAARRHIKAQFLFVHSSGEDMQVLATWLAAGILTPRIAHRFTFREIPLIHEKMISHQLTGKTVVTVESA</sequence>
<organism evidence="2 3">
    <name type="scientific">Catalinimonas alkaloidigena</name>
    <dbReference type="NCBI Taxonomy" id="1075417"/>
    <lineage>
        <taxon>Bacteria</taxon>
        <taxon>Pseudomonadati</taxon>
        <taxon>Bacteroidota</taxon>
        <taxon>Cytophagia</taxon>
        <taxon>Cytophagales</taxon>
        <taxon>Catalimonadaceae</taxon>
        <taxon>Catalinimonas</taxon>
    </lineage>
</organism>
<dbReference type="SMART" id="SM00829">
    <property type="entry name" value="PKS_ER"/>
    <property type="match status" value="1"/>
</dbReference>
<dbReference type="InterPro" id="IPR036291">
    <property type="entry name" value="NAD(P)-bd_dom_sf"/>
</dbReference>